<dbReference type="Pfam" id="PF02580">
    <property type="entry name" value="Tyr_Deacylase"/>
    <property type="match status" value="1"/>
</dbReference>
<dbReference type="PANTHER" id="PTHR10472:SF5">
    <property type="entry name" value="D-AMINOACYL-TRNA DEACYLASE 1"/>
    <property type="match status" value="1"/>
</dbReference>
<protein>
    <recommendedName>
        <fullName evidence="2">D-aminoacyl-tRNA deacylase</fullName>
        <ecNumber evidence="2">3.1.1.96</ecNumber>
    </recommendedName>
</protein>
<dbReference type="InterPro" id="IPR003732">
    <property type="entry name" value="Daa-tRNA_deacyls_DTD"/>
</dbReference>
<evidence type="ECO:0000256" key="3">
    <source>
        <dbReference type="ARBA" id="ARBA00047676"/>
    </source>
</evidence>
<dbReference type="WBParaSite" id="EEL_0000623901-mRNA-1">
    <property type="protein sequence ID" value="EEL_0000623901-mRNA-1"/>
    <property type="gene ID" value="EEL_0000623901"/>
</dbReference>
<evidence type="ECO:0000256" key="1">
    <source>
        <dbReference type="ARBA" id="ARBA00009673"/>
    </source>
</evidence>
<sequence length="94" mass="10617">MRAVIQRVTKAAVSVDGQLVSSIDRGICVLLAISVEDTSDDMRYMIRKLLDIRIFPNVETGKRWDKSVKDLGLEILCISQVSIMHVIQREKSTI</sequence>
<dbReference type="AlphaFoldDB" id="A0A0R3RVT0"/>
<dbReference type="GO" id="GO:0051500">
    <property type="term" value="F:D-tyrosyl-tRNA(Tyr) deacylase activity"/>
    <property type="evidence" value="ECO:0007669"/>
    <property type="project" value="TreeGrafter"/>
</dbReference>
<dbReference type="GO" id="GO:0005737">
    <property type="term" value="C:cytoplasm"/>
    <property type="evidence" value="ECO:0007669"/>
    <property type="project" value="InterPro"/>
</dbReference>
<comment type="catalytic activity">
    <reaction evidence="3">
        <text>glycyl-tRNA(Ala) + H2O = tRNA(Ala) + glycine + H(+)</text>
        <dbReference type="Rhea" id="RHEA:53744"/>
        <dbReference type="Rhea" id="RHEA-COMP:9657"/>
        <dbReference type="Rhea" id="RHEA-COMP:13640"/>
        <dbReference type="ChEBI" id="CHEBI:15377"/>
        <dbReference type="ChEBI" id="CHEBI:15378"/>
        <dbReference type="ChEBI" id="CHEBI:57305"/>
        <dbReference type="ChEBI" id="CHEBI:78442"/>
        <dbReference type="ChEBI" id="CHEBI:78522"/>
        <dbReference type="EC" id="3.1.1.96"/>
    </reaction>
</comment>
<accession>A0A0R3RVT0</accession>
<evidence type="ECO:0000256" key="4">
    <source>
        <dbReference type="ARBA" id="ARBA00048018"/>
    </source>
</evidence>
<reference evidence="6" key="1">
    <citation type="submission" date="2017-02" db="UniProtKB">
        <authorList>
            <consortium name="WormBaseParasite"/>
        </authorList>
    </citation>
    <scope>IDENTIFICATION</scope>
</reference>
<proteinExistence type="inferred from homology"/>
<dbReference type="Gene3D" id="3.50.80.10">
    <property type="entry name" value="D-tyrosyl-tRNA(Tyr) deacylase"/>
    <property type="match status" value="1"/>
</dbReference>
<evidence type="ECO:0000313" key="6">
    <source>
        <dbReference type="WBParaSite" id="EEL_0000623901-mRNA-1"/>
    </source>
</evidence>
<keyword evidence="5" id="KW-1185">Reference proteome</keyword>
<comment type="catalytic activity">
    <reaction evidence="4">
        <text>a D-aminoacyl-tRNA + H2O = a tRNA + a D-alpha-amino acid + H(+)</text>
        <dbReference type="Rhea" id="RHEA:13953"/>
        <dbReference type="Rhea" id="RHEA-COMP:10123"/>
        <dbReference type="Rhea" id="RHEA-COMP:10124"/>
        <dbReference type="ChEBI" id="CHEBI:15377"/>
        <dbReference type="ChEBI" id="CHEBI:15378"/>
        <dbReference type="ChEBI" id="CHEBI:59871"/>
        <dbReference type="ChEBI" id="CHEBI:78442"/>
        <dbReference type="ChEBI" id="CHEBI:79333"/>
        <dbReference type="EC" id="3.1.1.96"/>
    </reaction>
</comment>
<evidence type="ECO:0000256" key="2">
    <source>
        <dbReference type="ARBA" id="ARBA00013056"/>
    </source>
</evidence>
<name>A0A0R3RVT0_9BILA</name>
<dbReference type="EC" id="3.1.1.96" evidence="2"/>
<dbReference type="STRING" id="1147741.A0A0R3RVT0"/>
<dbReference type="PANTHER" id="PTHR10472">
    <property type="entry name" value="D-TYROSYL-TRNA TYR DEACYLASE"/>
    <property type="match status" value="1"/>
</dbReference>
<dbReference type="InterPro" id="IPR023509">
    <property type="entry name" value="DTD-like_sf"/>
</dbReference>
<organism evidence="5 6">
    <name type="scientific">Elaeophora elaphi</name>
    <dbReference type="NCBI Taxonomy" id="1147741"/>
    <lineage>
        <taxon>Eukaryota</taxon>
        <taxon>Metazoa</taxon>
        <taxon>Ecdysozoa</taxon>
        <taxon>Nematoda</taxon>
        <taxon>Chromadorea</taxon>
        <taxon>Rhabditida</taxon>
        <taxon>Spirurina</taxon>
        <taxon>Spiruromorpha</taxon>
        <taxon>Filarioidea</taxon>
        <taxon>Onchocercidae</taxon>
        <taxon>Elaeophora</taxon>
    </lineage>
</organism>
<comment type="similarity">
    <text evidence="1">Belongs to the DTD family.</text>
</comment>
<evidence type="ECO:0000313" key="5">
    <source>
        <dbReference type="Proteomes" id="UP000050640"/>
    </source>
</evidence>
<dbReference type="Proteomes" id="UP000050640">
    <property type="component" value="Unplaced"/>
</dbReference>
<dbReference type="SUPFAM" id="SSF69500">
    <property type="entry name" value="DTD-like"/>
    <property type="match status" value="1"/>
</dbReference>